<protein>
    <submittedName>
        <fullName evidence="1">Uncharacterized protein</fullName>
    </submittedName>
</protein>
<sequence>MRPLTLPPRLLDSHLIRDALPELHRAGLARGRFHPTAGLASQGSVLAKWCNTDAHSIHFRASVDKALMKPSNTYAGPGFLPAPGYARLIG</sequence>
<gene>
    <name evidence="1" type="ORF">DM02DRAFT_266581</name>
</gene>
<dbReference type="AlphaFoldDB" id="A0A2V1D3X2"/>
<accession>A0A2V1D3X2</accession>
<reference evidence="1 2" key="1">
    <citation type="journal article" date="2018" name="Sci. Rep.">
        <title>Comparative genomics provides insights into the lifestyle and reveals functional heterogeneity of dark septate endophytic fungi.</title>
        <authorList>
            <person name="Knapp D.G."/>
            <person name="Nemeth J.B."/>
            <person name="Barry K."/>
            <person name="Hainaut M."/>
            <person name="Henrissat B."/>
            <person name="Johnson J."/>
            <person name="Kuo A."/>
            <person name="Lim J.H.P."/>
            <person name="Lipzen A."/>
            <person name="Nolan M."/>
            <person name="Ohm R.A."/>
            <person name="Tamas L."/>
            <person name="Grigoriev I.V."/>
            <person name="Spatafora J.W."/>
            <person name="Nagy L.G."/>
            <person name="Kovacs G.M."/>
        </authorList>
    </citation>
    <scope>NUCLEOTIDE SEQUENCE [LARGE SCALE GENOMIC DNA]</scope>
    <source>
        <strain evidence="1 2">DSE2036</strain>
    </source>
</reference>
<dbReference type="Proteomes" id="UP000244855">
    <property type="component" value="Unassembled WGS sequence"/>
</dbReference>
<name>A0A2V1D3X2_9PLEO</name>
<organism evidence="1 2">
    <name type="scientific">Periconia macrospinosa</name>
    <dbReference type="NCBI Taxonomy" id="97972"/>
    <lineage>
        <taxon>Eukaryota</taxon>
        <taxon>Fungi</taxon>
        <taxon>Dikarya</taxon>
        <taxon>Ascomycota</taxon>
        <taxon>Pezizomycotina</taxon>
        <taxon>Dothideomycetes</taxon>
        <taxon>Pleosporomycetidae</taxon>
        <taxon>Pleosporales</taxon>
        <taxon>Massarineae</taxon>
        <taxon>Periconiaceae</taxon>
        <taxon>Periconia</taxon>
    </lineage>
</organism>
<evidence type="ECO:0000313" key="1">
    <source>
        <dbReference type="EMBL" id="PVH92750.1"/>
    </source>
</evidence>
<proteinExistence type="predicted"/>
<keyword evidence="2" id="KW-1185">Reference proteome</keyword>
<dbReference type="EMBL" id="KZ805651">
    <property type="protein sequence ID" value="PVH92750.1"/>
    <property type="molecule type" value="Genomic_DNA"/>
</dbReference>
<evidence type="ECO:0000313" key="2">
    <source>
        <dbReference type="Proteomes" id="UP000244855"/>
    </source>
</evidence>